<dbReference type="SMART" id="SM00822">
    <property type="entry name" value="PKS_KR"/>
    <property type="match status" value="1"/>
</dbReference>
<dbReference type="InterPro" id="IPR014030">
    <property type="entry name" value="Ketoacyl_synth_N"/>
</dbReference>
<dbReference type="Gene3D" id="3.40.366.10">
    <property type="entry name" value="Malonyl-Coenzyme A Acyl Carrier Protein, domain 2"/>
    <property type="match status" value="1"/>
</dbReference>
<dbReference type="InterPro" id="IPR020843">
    <property type="entry name" value="ER"/>
</dbReference>
<dbReference type="Pfam" id="PF16197">
    <property type="entry name" value="KAsynt_C_assoc"/>
    <property type="match status" value="1"/>
</dbReference>
<dbReference type="VEuPathDB" id="FungiDB:An09g01260"/>
<dbReference type="InterPro" id="IPR013154">
    <property type="entry name" value="ADH-like_N"/>
</dbReference>
<dbReference type="InterPro" id="IPR013149">
    <property type="entry name" value="ADH-like_C"/>
</dbReference>
<keyword evidence="2" id="KW-0597">Phosphoprotein</keyword>
<dbReference type="GO" id="GO:1901336">
    <property type="term" value="P:lactone biosynthetic process"/>
    <property type="evidence" value="ECO:0007669"/>
    <property type="project" value="UniProtKB-ARBA"/>
</dbReference>
<dbReference type="Gene3D" id="3.30.70.3290">
    <property type="match status" value="1"/>
</dbReference>
<dbReference type="GO" id="GO:0016491">
    <property type="term" value="F:oxidoreductase activity"/>
    <property type="evidence" value="ECO:0007669"/>
    <property type="project" value="InterPro"/>
</dbReference>
<dbReference type="EMBL" id="NKJJ02000004">
    <property type="protein sequence ID" value="TPR11919.1"/>
    <property type="molecule type" value="Genomic_DNA"/>
</dbReference>
<dbReference type="FunFam" id="3.40.50.720:FF:000209">
    <property type="entry name" value="Polyketide synthase Pks12"/>
    <property type="match status" value="1"/>
</dbReference>
<dbReference type="PANTHER" id="PTHR43775">
    <property type="entry name" value="FATTY ACID SYNTHASE"/>
    <property type="match status" value="1"/>
</dbReference>
<keyword evidence="7" id="KW-0012">Acyltransferase</keyword>
<dbReference type="VEuPathDB" id="FungiDB:An11g04280"/>
<dbReference type="VEuPathDB" id="FungiDB:ATCC64974_21450"/>
<dbReference type="PANTHER" id="PTHR43775:SF49">
    <property type="entry name" value="SYNTHASE, PUTATIVE (JCVI)-RELATED"/>
    <property type="match status" value="1"/>
</dbReference>
<dbReference type="Pfam" id="PF00698">
    <property type="entry name" value="Acyl_transf_1"/>
    <property type="match status" value="1"/>
</dbReference>
<dbReference type="SUPFAM" id="SSF55048">
    <property type="entry name" value="Probable ACP-binding domain of malonyl-CoA ACP transacylase"/>
    <property type="match status" value="1"/>
</dbReference>
<dbReference type="Pfam" id="PF00107">
    <property type="entry name" value="ADH_zinc_N"/>
    <property type="match status" value="1"/>
</dbReference>
<dbReference type="SMART" id="SM00825">
    <property type="entry name" value="PKS_KS"/>
    <property type="match status" value="1"/>
</dbReference>
<dbReference type="SUPFAM" id="SSF53335">
    <property type="entry name" value="S-adenosyl-L-methionine-dependent methyltransferases"/>
    <property type="match status" value="1"/>
</dbReference>
<dbReference type="SMART" id="SM00829">
    <property type="entry name" value="PKS_ER"/>
    <property type="match status" value="1"/>
</dbReference>
<dbReference type="InterPro" id="IPR016035">
    <property type="entry name" value="Acyl_Trfase/lysoPLipase"/>
</dbReference>
<dbReference type="InterPro" id="IPR049551">
    <property type="entry name" value="PKS_DH_C"/>
</dbReference>
<dbReference type="InterPro" id="IPR049900">
    <property type="entry name" value="PKS_mFAS_DH"/>
</dbReference>
<dbReference type="InterPro" id="IPR042104">
    <property type="entry name" value="PKS_dehydratase_sf"/>
</dbReference>
<dbReference type="VEuPathDB" id="FungiDB:ATCC64974_21430"/>
<evidence type="ECO:0000313" key="13">
    <source>
        <dbReference type="EMBL" id="TPR11919.1"/>
    </source>
</evidence>
<dbReference type="InterPro" id="IPR018201">
    <property type="entry name" value="Ketoacyl_synth_AS"/>
</dbReference>
<dbReference type="SMART" id="SM00827">
    <property type="entry name" value="PKS_AT"/>
    <property type="match status" value="1"/>
</dbReference>
<dbReference type="InterPro" id="IPR020807">
    <property type="entry name" value="PKS_DH"/>
</dbReference>
<dbReference type="InterPro" id="IPR013217">
    <property type="entry name" value="Methyltransf_12"/>
</dbReference>
<dbReference type="PROSITE" id="PS52019">
    <property type="entry name" value="PKS_MFAS_DH"/>
    <property type="match status" value="1"/>
</dbReference>
<keyword evidence="1" id="KW-0596">Phosphopantetheine</keyword>
<keyword evidence="3" id="KW-0489">Methyltransferase</keyword>
<feature type="domain" description="Ketosynthase family 3 (KS3)" evidence="11">
    <location>
        <begin position="410"/>
        <end position="827"/>
    </location>
</feature>
<comment type="caution">
    <text evidence="13">The sequence shown here is derived from an EMBL/GenBank/DDBJ whole genome shotgun (WGS) entry which is preliminary data.</text>
</comment>
<dbReference type="Pfam" id="PF08659">
    <property type="entry name" value="KR"/>
    <property type="match status" value="1"/>
</dbReference>
<keyword evidence="4" id="KW-0808">Transferase</keyword>
<dbReference type="SUPFAM" id="SSF52151">
    <property type="entry name" value="FabD/lysophospholipase-like"/>
    <property type="match status" value="1"/>
</dbReference>
<dbReference type="VEuPathDB" id="FungiDB:ASPNIDRAFT2_170788"/>
<dbReference type="Pfam" id="PF08240">
    <property type="entry name" value="ADH_N"/>
    <property type="match status" value="1"/>
</dbReference>
<dbReference type="VEuPathDB" id="FungiDB:ASPNIDRAFT2_1156426"/>
<dbReference type="InterPro" id="IPR050091">
    <property type="entry name" value="PKS_NRPS_Biosynth_Enz"/>
</dbReference>
<dbReference type="GO" id="GO:0006633">
    <property type="term" value="P:fatty acid biosynthetic process"/>
    <property type="evidence" value="ECO:0007669"/>
    <property type="project" value="InterPro"/>
</dbReference>
<dbReference type="InterPro" id="IPR011032">
    <property type="entry name" value="GroES-like_sf"/>
</dbReference>
<keyword evidence="5" id="KW-0521">NADP</keyword>
<dbReference type="Pfam" id="PF02801">
    <property type="entry name" value="Ketoacyl-synt_C"/>
    <property type="match status" value="1"/>
</dbReference>
<name>A0A505ILT5_ASPNG</name>
<evidence type="ECO:0000256" key="3">
    <source>
        <dbReference type="ARBA" id="ARBA00022603"/>
    </source>
</evidence>
<accession>A0A505ILT5</accession>
<dbReference type="Pfam" id="PF07993">
    <property type="entry name" value="NAD_binding_4"/>
    <property type="match status" value="1"/>
</dbReference>
<dbReference type="InterPro" id="IPR020841">
    <property type="entry name" value="PKS_Beta-ketoAc_synthase_dom"/>
</dbReference>
<evidence type="ECO:0000256" key="10">
    <source>
        <dbReference type="SAM" id="MobiDB-lite"/>
    </source>
</evidence>
<dbReference type="VEuPathDB" id="FungiDB:M747DRAFT_240185"/>
<feature type="region of interest" description="N-terminal hotdog fold" evidence="9">
    <location>
        <begin position="1295"/>
        <end position="1426"/>
    </location>
</feature>
<evidence type="ECO:0000256" key="6">
    <source>
        <dbReference type="ARBA" id="ARBA00023268"/>
    </source>
</evidence>
<dbReference type="InterPro" id="IPR036291">
    <property type="entry name" value="NAD(P)-bd_dom_sf"/>
</dbReference>
<dbReference type="Pfam" id="PF08242">
    <property type="entry name" value="Methyltransf_12"/>
    <property type="match status" value="1"/>
</dbReference>
<protein>
    <recommendedName>
        <fullName evidence="15">Carrier domain-containing protein</fullName>
    </recommendedName>
</protein>
<dbReference type="Proteomes" id="UP000197666">
    <property type="component" value="Unassembled WGS sequence"/>
</dbReference>
<dbReference type="PROSITE" id="PS52004">
    <property type="entry name" value="KS3_2"/>
    <property type="match status" value="1"/>
</dbReference>
<feature type="region of interest" description="C-terminal hotdog fold" evidence="9">
    <location>
        <begin position="1436"/>
        <end position="1578"/>
    </location>
</feature>
<dbReference type="Gene3D" id="3.10.129.110">
    <property type="entry name" value="Polyketide synthase dehydratase"/>
    <property type="match status" value="1"/>
</dbReference>
<dbReference type="SMART" id="SM00826">
    <property type="entry name" value="PKS_DH"/>
    <property type="match status" value="1"/>
</dbReference>
<evidence type="ECO:0000259" key="11">
    <source>
        <dbReference type="PROSITE" id="PS52004"/>
    </source>
</evidence>
<dbReference type="CDD" id="cd05195">
    <property type="entry name" value="enoyl_red"/>
    <property type="match status" value="1"/>
</dbReference>
<evidence type="ECO:0000256" key="7">
    <source>
        <dbReference type="ARBA" id="ARBA00023315"/>
    </source>
</evidence>
<feature type="active site" description="Proton acceptor; for dehydratase activity" evidence="9">
    <location>
        <position position="1327"/>
    </location>
</feature>
<dbReference type="InterPro" id="IPR032821">
    <property type="entry name" value="PKS_assoc"/>
</dbReference>
<dbReference type="InterPro" id="IPR014031">
    <property type="entry name" value="Ketoacyl_synth_C"/>
</dbReference>
<dbReference type="VEuPathDB" id="FungiDB:An01g02030"/>
<dbReference type="GO" id="GO:0004312">
    <property type="term" value="F:fatty acid synthase activity"/>
    <property type="evidence" value="ECO:0007669"/>
    <property type="project" value="TreeGrafter"/>
</dbReference>
<dbReference type="Gene3D" id="3.40.50.720">
    <property type="entry name" value="NAD(P)-binding Rossmann-like Domain"/>
    <property type="match status" value="2"/>
</dbReference>
<evidence type="ECO:0000313" key="14">
    <source>
        <dbReference type="Proteomes" id="UP000197666"/>
    </source>
</evidence>
<feature type="domain" description="PKS/mFAS DH" evidence="12">
    <location>
        <begin position="1295"/>
        <end position="1578"/>
    </location>
</feature>
<dbReference type="GO" id="GO:0008168">
    <property type="term" value="F:methyltransferase activity"/>
    <property type="evidence" value="ECO:0007669"/>
    <property type="project" value="UniProtKB-KW"/>
</dbReference>
<keyword evidence="6" id="KW-0511">Multifunctional enzyme</keyword>
<dbReference type="InterPro" id="IPR016036">
    <property type="entry name" value="Malonyl_transacylase_ACP-bd"/>
</dbReference>
<dbReference type="Pfam" id="PF21089">
    <property type="entry name" value="PKS_DH_N"/>
    <property type="match status" value="1"/>
</dbReference>
<evidence type="ECO:0000256" key="2">
    <source>
        <dbReference type="ARBA" id="ARBA00022553"/>
    </source>
</evidence>
<dbReference type="SUPFAM" id="SSF51735">
    <property type="entry name" value="NAD(P)-binding Rossmann-fold domains"/>
    <property type="match status" value="3"/>
</dbReference>
<dbReference type="Gene3D" id="3.40.47.10">
    <property type="match status" value="1"/>
</dbReference>
<evidence type="ECO:0000256" key="5">
    <source>
        <dbReference type="ARBA" id="ARBA00022857"/>
    </source>
</evidence>
<evidence type="ECO:0000256" key="4">
    <source>
        <dbReference type="ARBA" id="ARBA00022679"/>
    </source>
</evidence>
<gene>
    <name evidence="13" type="ORF">CAN33_0051120</name>
</gene>
<dbReference type="Pfam" id="PF00109">
    <property type="entry name" value="ketoacyl-synt"/>
    <property type="match status" value="1"/>
</dbReference>
<dbReference type="PROSITE" id="PS00606">
    <property type="entry name" value="KS3_1"/>
    <property type="match status" value="1"/>
</dbReference>
<dbReference type="GO" id="GO:0004315">
    <property type="term" value="F:3-oxoacyl-[acyl-carrier-protein] synthase activity"/>
    <property type="evidence" value="ECO:0007669"/>
    <property type="project" value="InterPro"/>
</dbReference>
<dbReference type="InterPro" id="IPR014043">
    <property type="entry name" value="Acyl_transferase_dom"/>
</dbReference>
<dbReference type="VEuPathDB" id="FungiDB:M747DRAFT_349913"/>
<evidence type="ECO:0000256" key="9">
    <source>
        <dbReference type="PROSITE-ProRule" id="PRU01363"/>
    </source>
</evidence>
<dbReference type="InterPro" id="IPR049552">
    <property type="entry name" value="PKS_DH_N"/>
</dbReference>
<dbReference type="GO" id="GO:0032259">
    <property type="term" value="P:methylation"/>
    <property type="evidence" value="ECO:0007669"/>
    <property type="project" value="UniProtKB-KW"/>
</dbReference>
<dbReference type="CDD" id="cd00833">
    <property type="entry name" value="PKS"/>
    <property type="match status" value="1"/>
</dbReference>
<dbReference type="InterPro" id="IPR013968">
    <property type="entry name" value="PKS_KR"/>
</dbReference>
<dbReference type="VEuPathDB" id="FungiDB:M747DRAFT_352123"/>
<dbReference type="InterPro" id="IPR057326">
    <property type="entry name" value="KR_dom"/>
</dbReference>
<evidence type="ECO:0008006" key="15">
    <source>
        <dbReference type="Google" id="ProtNLM"/>
    </source>
</evidence>
<proteinExistence type="inferred from homology"/>
<feature type="region of interest" description="Disordered" evidence="10">
    <location>
        <begin position="1657"/>
        <end position="1677"/>
    </location>
</feature>
<dbReference type="SUPFAM" id="SSF50129">
    <property type="entry name" value="GroES-like"/>
    <property type="match status" value="1"/>
</dbReference>
<dbReference type="Gene3D" id="3.40.50.150">
    <property type="entry name" value="Vaccinia Virus protein VP39"/>
    <property type="match status" value="1"/>
</dbReference>
<organism evidence="13 14">
    <name type="scientific">Aspergillus niger</name>
    <dbReference type="NCBI Taxonomy" id="5061"/>
    <lineage>
        <taxon>Eukaryota</taxon>
        <taxon>Fungi</taxon>
        <taxon>Dikarya</taxon>
        <taxon>Ascomycota</taxon>
        <taxon>Pezizomycotina</taxon>
        <taxon>Eurotiomycetes</taxon>
        <taxon>Eurotiomycetidae</taxon>
        <taxon>Eurotiales</taxon>
        <taxon>Aspergillaceae</taxon>
        <taxon>Aspergillus</taxon>
        <taxon>Aspergillus subgen. Circumdati</taxon>
    </lineage>
</organism>
<dbReference type="InterPro" id="IPR016039">
    <property type="entry name" value="Thiolase-like"/>
</dbReference>
<evidence type="ECO:0000259" key="12">
    <source>
        <dbReference type="PROSITE" id="PS52019"/>
    </source>
</evidence>
<evidence type="ECO:0000256" key="1">
    <source>
        <dbReference type="ARBA" id="ARBA00022450"/>
    </source>
</evidence>
<dbReference type="SUPFAM" id="SSF53901">
    <property type="entry name" value="Thiolase-like"/>
    <property type="match status" value="1"/>
</dbReference>
<comment type="similarity">
    <text evidence="8">In the C-terminal section; belongs to the NRP synthetase family.</text>
</comment>
<sequence length="2865" mass="316444">MAHDPLHLDHVNWYHDQVVFLTGATGNLGGCILYKLAVQLPTKKIYVLCRRSFEQAMDKWEASMPEQVEEIFDSGKVHCLIGDTTEPNLGLKKADRDRLQQEVTVVIHGAASISMFQELHEAVQQHCSPMANMIHLASQLAHLQTFVYISSISVCMLLSDGTAKEQFVKASADEPDPEEQVASIMATHSSPYSDRFPTSYSQAKYLAERLLFSQEGSLPILVVRPASIGPAIRDPYPLYGVPGSTPVDTAVHLFTQSGVYRSMSEIKKFSEETVVDEIPVDLTANGCLLHIACGSRGIVHLGCQLYITRSLSDLTIQWQKYGPKDLELRMARLNKERNGALARQAYEAMYRSHRVWFFDCSRSQPLQGTEGPIGLSLANHDFEQYARARVEKQGRIWTQQMKINTPDRSPPPIAIVGMACRLPGGVSSPEELYKFLLEKKNGVCEVPGTRYTVDSFYSQSKSGSVKTRHGYFLQEDPMLFDAPFFSISDWEAGRMDPQQRQLLEVVWECLESAGETNWRGKNIGCYVGVYGEDWLDLASKDPQATDRYHVVGTGQFALANRLSYEYDFQGPSMTLQSGCSATMVGLHEACQSIYSGDTCGAIIAGANLILAPTMTATMSDNRVMSPTGTCRTFDAKADGYGRAEAANALYIKPLQDAIRDNNPIRAIIRATTANADGKTPSMSTPGVKAQEKLIKRAYKKAGIEDMTKTGFFECHGTGTIAGDTAEASTVAKLFKDKGVIIGSIKPNLGHGEGASAITSIIKAVVSLENNIILPNVFFHTPNPRIPFKEGMLRVPIEPMPWPEGRRHRVSVNSFGIGGANAHVILDSSSYFHMENCTLPKAALDESSRLLVVSARSTGSLQKRIEQVIEYANANPSRLHDLAYTLGSRRQHLSHRASAVAQQNEPLSLSNFQSAVDAAPELVWAFTGQGAQWPGMGKELMQAFPIAKDCIVQLDTVLQQLPDGPSWSLEDELCKVGRDSRVNKAEFSQPLSTALQIALIDILHGLGIKPSAVVGHSSGEIAAAYAAGAITARAAIIIAYYRGLVVKRRENGRGAMFAIGLSPEEVLPYLQDGVAVACHNSPRSVTLSGDSDVLDRVIGQIVSDVPDVLCKRLKASIAYHSHHMQELAKDYETSISPYIETTDHMLPLFSSVRAELIRQPSEFNAAYWRSNLQSPVRFCDAVRGILDASDVARTFLEIGPHSALSAPLRQTFQSKEAKSKMVYISTLIRNTMDARYQLLTTAGSLHANGVSVDLEAINGQGLTLSNLPPYPWQHATRYLHESRLTRKWRFRENPHHELLGDRVVQSSDLEPSWRNLLRLEDVPWIADHIVQGNMVFPATGYIAMVGEAVRQLDRSREGYYIRNCILKTPLLLKELDEVEMLTSLKRAQISDVTDSEWYTFAVMSYDGTDDSWIKHCSGLIRAGAEDAPMPCEIKPYPRSMEVDRCYRMFERLGYNYGSSFRGLRSISFHSTEYRASGTVADIDSTSSRYTLHPATMDSLLQPHLILSTKFQNMRSGSIIPAAFGQIYVRGGASQITFGSGMYKTNSGQLLGNVTGIAEAQTVFSVSGLIGFPISLTPGLEMSKPLCSQVRWMPDIEMVGTEALVCRDQESRHNQLWKDANRLCELYIMETSDLLGEVTAVDDHLSKWKQWVTTEASKLRQRDGHVQPDSTEEDSGPSRQETICKIISAYVENDKNDDRSILFECVGQIMANCKRIVLGEVSSLDVLEAEGRLDRYNKWMQSQCNWSQFLSLLGHSNPTTRVLEIGSCTGSATEAVLRYLWSPEGVRQYSQYTVTEECEATLTALQQKFQDQEGLQYALLDISGDLEAQGFNLQSYDLIIASNLHMKPRIATAVEHIRQLLAPNGRLLLHEIYPETTLITEYLMGALSNWSSAEDFRANSKPYLSPDRWDIELRNAGFIGSEVMAYDVPHPHQTYFTMLSRVPHPPPEAETYDTVTILTTDSPGSWASEVASRFRQGGHVVNWTTLHDTLPKDQWIISLLDLDGPYLNNLSEERYLALQSFLMTADNSHIIWVTNTSQMACADPRYGLIFGLTRTLRHETATGISLFETDSYTQPAAGALFHVFNKLQRTRQCPDARPADSEFSFFEGVIHVGRCHWMHTKQITPRPETPCPRKLDVSSVGLIDTAHWVPVDGHQGELETGQVEVDVHYVGLNFRDVLVGMGVFGSADELGLEGTGVVRRVASDVKDLQAGDHVLMLAWGLFRTRVVLSATACRKLPANTPMDDAATVGSVYMTAIFCLCHLARLRKGDSVLIHSACGGLGLAAIQVCKVMGAKIFATVGSDEKVEYLVKTFGIPRSHIFSSRNTDFLPGLMAETQGRGADIVLNSLSGKLLHTSWECVAPYGRFIEVGKRDYLANGQLAMAPFIQNRSYIGFDLFQMGKEKPRDYDLLLQLFREWYEGGHIKPLRPVKIFEAAKVTDAFRYMQQGSHMGKILIRMPSDPMELAPTSLPPVSFSPNKSYLLVGGLGGVGRSVCLWMVQRGARHLVILSRSAGKSDADREFILDLEEQGCQVICVAGSVAAAADVQSAIARCPQPVAGILQMSAISRDQRFANTTYDDWTTCLATKVQGTWNLHHAASDQPLDFFIVFSSIAGICGNHGQASYAAANTFLDSFTRYRRQLGLPSATLALGPVEDCGLVSRNTKLLQAMQAASVRLVGEDELLEGLELAIQQSHSPSPSALTTSHIKSTSQSSTSDACIIGLGNTRSTNDPTVRTVWTPSDPRFSLYTNIETEEQSTTVGGTALKDILRRVEQNPAMLNDSDAANNLSHELSKHLARHMPGAAEMSAEEAAEMPIDSLMAVEIQRGLRGDLSWDISMVEIAKIGKIGRLAEAAIQHLKKKYGLVKEGEQ</sequence>
<dbReference type="GO" id="GO:0044550">
    <property type="term" value="P:secondary metabolite biosynthetic process"/>
    <property type="evidence" value="ECO:0007669"/>
    <property type="project" value="UniProtKB-ARBA"/>
</dbReference>
<reference evidence="14" key="1">
    <citation type="submission" date="2018-10" db="EMBL/GenBank/DDBJ databases">
        <title>FDA dAtabase for Regulatory Grade micrObial Sequences (FDA-ARGOS): Supporting development and validation of Infectious Disease Dx tests.</title>
        <authorList>
            <person name="Kerrigan L."/>
            <person name="Tallon L."/>
            <person name="Sadzewicz L."/>
            <person name="Sengamalay N."/>
            <person name="Ott S."/>
            <person name="Godinez A."/>
            <person name="Nagaraj S."/>
            <person name="Vavikolanu K."/>
            <person name="Nadendla S."/>
            <person name="George J."/>
            <person name="Sichtig H."/>
        </authorList>
    </citation>
    <scope>NUCLEOTIDE SEQUENCE [LARGE SCALE GENOMIC DNA]</scope>
    <source>
        <strain evidence="14">FDAARGOS_311</strain>
    </source>
</reference>
<dbReference type="InterPro" id="IPR001227">
    <property type="entry name" value="Ac_transferase_dom_sf"/>
</dbReference>
<feature type="active site" description="Proton donor; for dehydratase activity" evidence="9">
    <location>
        <position position="1496"/>
    </location>
</feature>
<dbReference type="Pfam" id="PF14765">
    <property type="entry name" value="PS-DH"/>
    <property type="match status" value="1"/>
</dbReference>
<dbReference type="InterPro" id="IPR029063">
    <property type="entry name" value="SAM-dependent_MTases_sf"/>
</dbReference>
<dbReference type="InterPro" id="IPR013120">
    <property type="entry name" value="FAR_NAD-bd"/>
</dbReference>
<evidence type="ECO:0000256" key="8">
    <source>
        <dbReference type="ARBA" id="ARBA00029443"/>
    </source>
</evidence>
<dbReference type="Gene3D" id="3.90.180.10">
    <property type="entry name" value="Medium-chain alcohol dehydrogenases, catalytic domain"/>
    <property type="match status" value="1"/>
</dbReference>